<organism evidence="2 3">
    <name type="scientific">Caerostris extrusa</name>
    <name type="common">Bark spider</name>
    <name type="synonym">Caerostris bankana</name>
    <dbReference type="NCBI Taxonomy" id="172846"/>
    <lineage>
        <taxon>Eukaryota</taxon>
        <taxon>Metazoa</taxon>
        <taxon>Ecdysozoa</taxon>
        <taxon>Arthropoda</taxon>
        <taxon>Chelicerata</taxon>
        <taxon>Arachnida</taxon>
        <taxon>Araneae</taxon>
        <taxon>Araneomorphae</taxon>
        <taxon>Entelegynae</taxon>
        <taxon>Araneoidea</taxon>
        <taxon>Araneidae</taxon>
        <taxon>Caerostris</taxon>
    </lineage>
</organism>
<keyword evidence="3" id="KW-1185">Reference proteome</keyword>
<protein>
    <submittedName>
        <fullName evidence="2">Uncharacterized protein</fullName>
    </submittedName>
</protein>
<dbReference type="EMBL" id="BPLR01006345">
    <property type="protein sequence ID" value="GIY09226.1"/>
    <property type="molecule type" value="Genomic_DNA"/>
</dbReference>
<gene>
    <name evidence="2" type="ORF">CEXT_585151</name>
</gene>
<proteinExistence type="predicted"/>
<evidence type="ECO:0000313" key="3">
    <source>
        <dbReference type="Proteomes" id="UP001054945"/>
    </source>
</evidence>
<sequence>MTLNGSIANSCASEKTTRLDVGPAIRHGKEIESTRSRSLMPYTTQCRNRLVGGIKGGGETPFPTLEERNP</sequence>
<feature type="region of interest" description="Disordered" evidence="1">
    <location>
        <begin position="50"/>
        <end position="70"/>
    </location>
</feature>
<evidence type="ECO:0000313" key="2">
    <source>
        <dbReference type="EMBL" id="GIY09226.1"/>
    </source>
</evidence>
<evidence type="ECO:0000256" key="1">
    <source>
        <dbReference type="SAM" id="MobiDB-lite"/>
    </source>
</evidence>
<dbReference type="Proteomes" id="UP001054945">
    <property type="component" value="Unassembled WGS sequence"/>
</dbReference>
<reference evidence="2 3" key="1">
    <citation type="submission" date="2021-06" db="EMBL/GenBank/DDBJ databases">
        <title>Caerostris extrusa draft genome.</title>
        <authorList>
            <person name="Kono N."/>
            <person name="Arakawa K."/>
        </authorList>
    </citation>
    <scope>NUCLEOTIDE SEQUENCE [LARGE SCALE GENOMIC DNA]</scope>
</reference>
<comment type="caution">
    <text evidence="2">The sequence shown here is derived from an EMBL/GenBank/DDBJ whole genome shotgun (WGS) entry which is preliminary data.</text>
</comment>
<name>A0AAV4QJV9_CAEEX</name>
<accession>A0AAV4QJV9</accession>
<dbReference type="AlphaFoldDB" id="A0AAV4QJV9"/>